<dbReference type="Proteomes" id="UP001501102">
    <property type="component" value="Unassembled WGS sequence"/>
</dbReference>
<dbReference type="EMBL" id="BAAAXZ010000020">
    <property type="protein sequence ID" value="GAA2912061.1"/>
    <property type="molecule type" value="Genomic_DNA"/>
</dbReference>
<evidence type="ECO:0000313" key="2">
    <source>
        <dbReference type="EMBL" id="GAA2912061.1"/>
    </source>
</evidence>
<accession>A0ABN3WEL4</accession>
<protein>
    <submittedName>
        <fullName evidence="2">Uncharacterized protein</fullName>
    </submittedName>
</protein>
<feature type="region of interest" description="Disordered" evidence="1">
    <location>
        <begin position="98"/>
        <end position="155"/>
    </location>
</feature>
<gene>
    <name evidence="2" type="ORF">GCM10020221_04700</name>
</gene>
<name>A0ABN3WEL4_STRTU</name>
<proteinExistence type="predicted"/>
<evidence type="ECO:0000313" key="3">
    <source>
        <dbReference type="Proteomes" id="UP001501102"/>
    </source>
</evidence>
<keyword evidence="3" id="KW-1185">Reference proteome</keyword>
<sequence length="155" mass="16650">MEAELAELAASGATTLVGLMVTDAWSQVRGRVARFFARGEDDEVAVVDDELRRDAEELTAGDAPAVAAVEDRWRERLRRALLDNPEAAAELRRILAELDPEGDRAGRAPRVRNSVTGGTQYGPVLQGESFSGLTFDMRGAVPPPPGPGRDPEAGR</sequence>
<comment type="caution">
    <text evidence="2">The sequence shown here is derived from an EMBL/GenBank/DDBJ whole genome shotgun (WGS) entry which is preliminary data.</text>
</comment>
<dbReference type="RefSeq" id="WP_344960639.1">
    <property type="nucleotide sequence ID" value="NZ_BAAAXZ010000020.1"/>
</dbReference>
<evidence type="ECO:0000256" key="1">
    <source>
        <dbReference type="SAM" id="MobiDB-lite"/>
    </source>
</evidence>
<reference evidence="2 3" key="1">
    <citation type="journal article" date="2019" name="Int. J. Syst. Evol. Microbiol.">
        <title>The Global Catalogue of Microorganisms (GCM) 10K type strain sequencing project: providing services to taxonomists for standard genome sequencing and annotation.</title>
        <authorList>
            <consortium name="The Broad Institute Genomics Platform"/>
            <consortium name="The Broad Institute Genome Sequencing Center for Infectious Disease"/>
            <person name="Wu L."/>
            <person name="Ma J."/>
        </authorList>
    </citation>
    <scope>NUCLEOTIDE SEQUENCE [LARGE SCALE GENOMIC DNA]</scope>
    <source>
        <strain evidence="2 3">JCM 4087</strain>
    </source>
</reference>
<organism evidence="2 3">
    <name type="scientific">Streptomyces thioluteus</name>
    <dbReference type="NCBI Taxonomy" id="66431"/>
    <lineage>
        <taxon>Bacteria</taxon>
        <taxon>Bacillati</taxon>
        <taxon>Actinomycetota</taxon>
        <taxon>Actinomycetes</taxon>
        <taxon>Kitasatosporales</taxon>
        <taxon>Streptomycetaceae</taxon>
        <taxon>Streptomyces</taxon>
    </lineage>
</organism>